<sequence>MFDYKDTVDGLIQKEIEEGRLAGASLLVRCRDREVYFNAYGQADMEKKKPMRRDTIIRLFSMTKPITAAAVMILAQRGELDLKDPVSKYLPYFAGQTVWTPQERVLPVNRENTITDLLNMTSGIPYPDLSHVPGRRMDTVFKELWERRKRGERVDTQEYLRRIAQIPLCFQPGERWMYGLSADVLGGVVEAVSGMTYGAFLKRELFEPLEMPDTGFFVPEEKRERFAQIYQWEEEGKRLVPYEDSHLGEYYGEDTSFESGGAGLVSTIDDYSHFTEMMLHKGEYNGKRILGRKTVEFMTSDRLTKEQKSGLNWDSTAGYGYGCLMRILIDQGEAGTIAPLGEYGWDGWTGNYVTMDPEDDMTLIFFMQRCGSGCTPLVRKLRMATFGALEELMGKKD</sequence>
<dbReference type="EMBL" id="DXGH01000051">
    <property type="protein sequence ID" value="HIW81791.1"/>
    <property type="molecule type" value="Genomic_DNA"/>
</dbReference>
<dbReference type="Gene3D" id="3.40.710.10">
    <property type="entry name" value="DD-peptidase/beta-lactamase superfamily"/>
    <property type="match status" value="1"/>
</dbReference>
<dbReference type="Pfam" id="PF00144">
    <property type="entry name" value="Beta-lactamase"/>
    <property type="match status" value="1"/>
</dbReference>
<dbReference type="PANTHER" id="PTHR43283">
    <property type="entry name" value="BETA-LACTAMASE-RELATED"/>
    <property type="match status" value="1"/>
</dbReference>
<organism evidence="2 3">
    <name type="scientific">Candidatus Acetatifactor stercoripullorum</name>
    <dbReference type="NCBI Taxonomy" id="2838414"/>
    <lineage>
        <taxon>Bacteria</taxon>
        <taxon>Bacillati</taxon>
        <taxon>Bacillota</taxon>
        <taxon>Clostridia</taxon>
        <taxon>Lachnospirales</taxon>
        <taxon>Lachnospiraceae</taxon>
        <taxon>Acetatifactor</taxon>
    </lineage>
</organism>
<dbReference type="InterPro" id="IPR050789">
    <property type="entry name" value="Diverse_Enzym_Activities"/>
</dbReference>
<protein>
    <submittedName>
        <fullName evidence="2">Beta-lactamase family protein</fullName>
    </submittedName>
</protein>
<dbReference type="InterPro" id="IPR001466">
    <property type="entry name" value="Beta-lactam-related"/>
</dbReference>
<evidence type="ECO:0000313" key="3">
    <source>
        <dbReference type="Proteomes" id="UP000824265"/>
    </source>
</evidence>
<comment type="caution">
    <text evidence="2">The sequence shown here is derived from an EMBL/GenBank/DDBJ whole genome shotgun (WGS) entry which is preliminary data.</text>
</comment>
<reference evidence="2" key="2">
    <citation type="submission" date="2021-04" db="EMBL/GenBank/DDBJ databases">
        <authorList>
            <person name="Gilroy R."/>
        </authorList>
    </citation>
    <scope>NUCLEOTIDE SEQUENCE</scope>
    <source>
        <strain evidence="2">CHK195-6426</strain>
    </source>
</reference>
<evidence type="ECO:0000259" key="1">
    <source>
        <dbReference type="Pfam" id="PF00144"/>
    </source>
</evidence>
<evidence type="ECO:0000313" key="2">
    <source>
        <dbReference type="EMBL" id="HIW81791.1"/>
    </source>
</evidence>
<accession>A0A9D1R888</accession>
<proteinExistence type="predicted"/>
<feature type="domain" description="Beta-lactamase-related" evidence="1">
    <location>
        <begin position="8"/>
        <end position="369"/>
    </location>
</feature>
<name>A0A9D1R888_9FIRM</name>
<reference evidence="2" key="1">
    <citation type="journal article" date="2021" name="PeerJ">
        <title>Extensive microbial diversity within the chicken gut microbiome revealed by metagenomics and culture.</title>
        <authorList>
            <person name="Gilroy R."/>
            <person name="Ravi A."/>
            <person name="Getino M."/>
            <person name="Pursley I."/>
            <person name="Horton D.L."/>
            <person name="Alikhan N.F."/>
            <person name="Baker D."/>
            <person name="Gharbi K."/>
            <person name="Hall N."/>
            <person name="Watson M."/>
            <person name="Adriaenssens E.M."/>
            <person name="Foster-Nyarko E."/>
            <person name="Jarju S."/>
            <person name="Secka A."/>
            <person name="Antonio M."/>
            <person name="Oren A."/>
            <person name="Chaudhuri R.R."/>
            <person name="La Ragione R."/>
            <person name="Hildebrand F."/>
            <person name="Pallen M.J."/>
        </authorList>
    </citation>
    <scope>NUCLEOTIDE SEQUENCE</scope>
    <source>
        <strain evidence="2">CHK195-6426</strain>
    </source>
</reference>
<dbReference type="Proteomes" id="UP000824265">
    <property type="component" value="Unassembled WGS sequence"/>
</dbReference>
<gene>
    <name evidence="2" type="ORF">H9742_09800</name>
</gene>
<dbReference type="SUPFAM" id="SSF56601">
    <property type="entry name" value="beta-lactamase/transpeptidase-like"/>
    <property type="match status" value="1"/>
</dbReference>
<dbReference type="PANTHER" id="PTHR43283:SF3">
    <property type="entry name" value="BETA-LACTAMASE FAMILY PROTEIN (AFU_ORTHOLOGUE AFUA_5G07500)"/>
    <property type="match status" value="1"/>
</dbReference>
<dbReference type="InterPro" id="IPR012338">
    <property type="entry name" value="Beta-lactam/transpept-like"/>
</dbReference>
<dbReference type="AlphaFoldDB" id="A0A9D1R888"/>